<name>A0A1Y1XV32_9FUNG</name>
<feature type="transmembrane region" description="Helical" evidence="5">
    <location>
        <begin position="242"/>
        <end position="263"/>
    </location>
</feature>
<keyword evidence="3 5" id="KW-1133">Transmembrane helix</keyword>
<evidence type="ECO:0000256" key="1">
    <source>
        <dbReference type="ARBA" id="ARBA00004141"/>
    </source>
</evidence>
<evidence type="ECO:0000256" key="5">
    <source>
        <dbReference type="SAM" id="Phobius"/>
    </source>
</evidence>
<comment type="caution">
    <text evidence="6">The sequence shown here is derived from an EMBL/GenBank/DDBJ whole genome shotgun (WGS) entry which is preliminary data.</text>
</comment>
<sequence length="271" mass="29172">FFIGSSFIIKKKGLLQSYATGGIPGEGHQYLKSKLWWLGMILMVAGEILNFVAYAFTPAILVTPLGALSVVVSAVLSSIFLKEKLTFVGKIGCGICVVGAIIIVIHAPEQNAPATIAAFMNYTISPSNLFLIFKIAPKHGKNNMLVYISVCSLIGSLSVVCTQGLGASIIYSVTTESQFKHPFIYALIVFVVVTLLVEVDYLNKALNLFSTALVTPIYYVMFTTCTIVSTAILFQGFHAEPLSIVTAVCGFLVICGGVLLLHISKESEEMV</sequence>
<dbReference type="OrthoDB" id="6428174at2759"/>
<dbReference type="Pfam" id="PF05653">
    <property type="entry name" value="Mg_trans_NIPA"/>
    <property type="match status" value="1"/>
</dbReference>
<dbReference type="GO" id="GO:0016020">
    <property type="term" value="C:membrane"/>
    <property type="evidence" value="ECO:0007669"/>
    <property type="project" value="UniProtKB-SubCell"/>
</dbReference>
<dbReference type="SUPFAM" id="SSF103481">
    <property type="entry name" value="Multidrug resistance efflux transporter EmrE"/>
    <property type="match status" value="1"/>
</dbReference>
<dbReference type="PANTHER" id="PTHR12570:SF92">
    <property type="entry name" value="SPICHTHYIN, ISOFORM B"/>
    <property type="match status" value="1"/>
</dbReference>
<dbReference type="InterPro" id="IPR037185">
    <property type="entry name" value="EmrE-like"/>
</dbReference>
<reference evidence="6 7" key="1">
    <citation type="submission" date="2016-07" db="EMBL/GenBank/DDBJ databases">
        <title>Pervasive Adenine N6-methylation of Active Genes in Fungi.</title>
        <authorList>
            <consortium name="DOE Joint Genome Institute"/>
            <person name="Mondo S.J."/>
            <person name="Dannebaum R.O."/>
            <person name="Kuo R.C."/>
            <person name="Labutti K."/>
            <person name="Haridas S."/>
            <person name="Kuo A."/>
            <person name="Salamov A."/>
            <person name="Ahrendt S.R."/>
            <person name="Lipzen A."/>
            <person name="Sullivan W."/>
            <person name="Andreopoulos W.B."/>
            <person name="Clum A."/>
            <person name="Lindquist E."/>
            <person name="Daum C."/>
            <person name="Ramamoorthy G.K."/>
            <person name="Gryganskyi A."/>
            <person name="Culley D."/>
            <person name="Magnuson J.K."/>
            <person name="James T.Y."/>
            <person name="O'Malley M.A."/>
            <person name="Stajich J.E."/>
            <person name="Spatafora J.W."/>
            <person name="Visel A."/>
            <person name="Grigoriev I.V."/>
        </authorList>
    </citation>
    <scope>NUCLEOTIDE SEQUENCE [LARGE SCALE GENOMIC DNA]</scope>
    <source>
        <strain evidence="6 7">CBS 931.73</strain>
    </source>
</reference>
<feature type="transmembrane region" description="Helical" evidence="5">
    <location>
        <begin position="114"/>
        <end position="133"/>
    </location>
</feature>
<feature type="transmembrane region" description="Helical" evidence="5">
    <location>
        <begin position="88"/>
        <end position="108"/>
    </location>
</feature>
<feature type="transmembrane region" description="Helical" evidence="5">
    <location>
        <begin position="35"/>
        <end position="56"/>
    </location>
</feature>
<dbReference type="STRING" id="1314790.A0A1Y1XV32"/>
<feature type="transmembrane region" description="Helical" evidence="5">
    <location>
        <begin position="62"/>
        <end position="81"/>
    </location>
</feature>
<proteinExistence type="predicted"/>
<feature type="transmembrane region" description="Helical" evidence="5">
    <location>
        <begin position="145"/>
        <end position="171"/>
    </location>
</feature>
<comment type="subcellular location">
    <subcellularLocation>
        <location evidence="1">Membrane</location>
        <topology evidence="1">Multi-pass membrane protein</topology>
    </subcellularLocation>
</comment>
<feature type="non-terminal residue" evidence="6">
    <location>
        <position position="1"/>
    </location>
</feature>
<evidence type="ECO:0000313" key="6">
    <source>
        <dbReference type="EMBL" id="ORX89611.1"/>
    </source>
</evidence>
<keyword evidence="4 5" id="KW-0472">Membrane</keyword>
<dbReference type="Gene3D" id="1.10.3730.20">
    <property type="match status" value="1"/>
</dbReference>
<feature type="transmembrane region" description="Helical" evidence="5">
    <location>
        <begin position="213"/>
        <end position="236"/>
    </location>
</feature>
<dbReference type="AlphaFoldDB" id="A0A1Y1XV32"/>
<dbReference type="InParanoid" id="A0A1Y1XV32"/>
<evidence type="ECO:0000256" key="4">
    <source>
        <dbReference type="ARBA" id="ARBA00023136"/>
    </source>
</evidence>
<feature type="non-terminal residue" evidence="6">
    <location>
        <position position="271"/>
    </location>
</feature>
<protein>
    <submittedName>
        <fullName evidence="6">DUF803-domain-containing protein</fullName>
    </submittedName>
</protein>
<keyword evidence="2 5" id="KW-0812">Transmembrane</keyword>
<dbReference type="GO" id="GO:0015095">
    <property type="term" value="F:magnesium ion transmembrane transporter activity"/>
    <property type="evidence" value="ECO:0007669"/>
    <property type="project" value="InterPro"/>
</dbReference>
<feature type="transmembrane region" description="Helical" evidence="5">
    <location>
        <begin position="183"/>
        <end position="201"/>
    </location>
</feature>
<evidence type="ECO:0000313" key="7">
    <source>
        <dbReference type="Proteomes" id="UP000193498"/>
    </source>
</evidence>
<dbReference type="EMBL" id="MCFE01000433">
    <property type="protein sequence ID" value="ORX89611.1"/>
    <property type="molecule type" value="Genomic_DNA"/>
</dbReference>
<evidence type="ECO:0000256" key="3">
    <source>
        <dbReference type="ARBA" id="ARBA00022989"/>
    </source>
</evidence>
<accession>A0A1Y1XV32</accession>
<keyword evidence="7" id="KW-1185">Reference proteome</keyword>
<gene>
    <name evidence="6" type="ORF">K493DRAFT_190399</name>
</gene>
<dbReference type="InterPro" id="IPR008521">
    <property type="entry name" value="Mg_trans_NIPA"/>
</dbReference>
<dbReference type="Proteomes" id="UP000193498">
    <property type="component" value="Unassembled WGS sequence"/>
</dbReference>
<evidence type="ECO:0000256" key="2">
    <source>
        <dbReference type="ARBA" id="ARBA00022692"/>
    </source>
</evidence>
<organism evidence="6 7">
    <name type="scientific">Basidiobolus meristosporus CBS 931.73</name>
    <dbReference type="NCBI Taxonomy" id="1314790"/>
    <lineage>
        <taxon>Eukaryota</taxon>
        <taxon>Fungi</taxon>
        <taxon>Fungi incertae sedis</taxon>
        <taxon>Zoopagomycota</taxon>
        <taxon>Entomophthoromycotina</taxon>
        <taxon>Basidiobolomycetes</taxon>
        <taxon>Basidiobolales</taxon>
        <taxon>Basidiobolaceae</taxon>
        <taxon>Basidiobolus</taxon>
    </lineage>
</organism>
<dbReference type="PANTHER" id="PTHR12570">
    <property type="match status" value="1"/>
</dbReference>